<dbReference type="InterPro" id="IPR049326">
    <property type="entry name" value="Rhodopsin_dom_fungi"/>
</dbReference>
<keyword evidence="3 7" id="KW-1133">Transmembrane helix</keyword>
<comment type="caution">
    <text evidence="9">The sequence shown here is derived from an EMBL/GenBank/DDBJ whole genome shotgun (WGS) entry which is preliminary data.</text>
</comment>
<evidence type="ECO:0000256" key="7">
    <source>
        <dbReference type="SAM" id="Phobius"/>
    </source>
</evidence>
<evidence type="ECO:0000259" key="8">
    <source>
        <dbReference type="Pfam" id="PF20684"/>
    </source>
</evidence>
<dbReference type="AlphaFoldDB" id="A0A9P4WTF7"/>
<evidence type="ECO:0000256" key="2">
    <source>
        <dbReference type="ARBA" id="ARBA00022692"/>
    </source>
</evidence>
<dbReference type="InterPro" id="IPR052337">
    <property type="entry name" value="SAT4-like"/>
</dbReference>
<dbReference type="PANTHER" id="PTHR33048">
    <property type="entry name" value="PTH11-LIKE INTEGRAL MEMBRANE PROTEIN (AFU_ORTHOLOGUE AFUA_5G11245)"/>
    <property type="match status" value="1"/>
</dbReference>
<feature type="compositionally biased region" description="Basic and acidic residues" evidence="6">
    <location>
        <begin position="372"/>
        <end position="381"/>
    </location>
</feature>
<reference evidence="9" key="1">
    <citation type="submission" date="2019-04" db="EMBL/GenBank/DDBJ databases">
        <title>Sequencing of skin fungus with MAO and IRED activity.</title>
        <authorList>
            <person name="Marsaioli A.J."/>
            <person name="Bonatto J.M.C."/>
            <person name="Reis Junior O."/>
        </authorList>
    </citation>
    <scope>NUCLEOTIDE SEQUENCE</scope>
    <source>
        <strain evidence="9">28M1</strain>
    </source>
</reference>
<feature type="transmembrane region" description="Helical" evidence="7">
    <location>
        <begin position="97"/>
        <end position="117"/>
    </location>
</feature>
<dbReference type="Pfam" id="PF20684">
    <property type="entry name" value="Fung_rhodopsin"/>
    <property type="match status" value="1"/>
</dbReference>
<keyword evidence="10" id="KW-1185">Reference proteome</keyword>
<protein>
    <recommendedName>
        <fullName evidence="8">Rhodopsin domain-containing protein</fullName>
    </recommendedName>
</protein>
<evidence type="ECO:0000256" key="5">
    <source>
        <dbReference type="ARBA" id="ARBA00038359"/>
    </source>
</evidence>
<dbReference type="PANTHER" id="PTHR33048:SF96">
    <property type="entry name" value="INTEGRAL MEMBRANE PROTEIN"/>
    <property type="match status" value="1"/>
</dbReference>
<feature type="region of interest" description="Disordered" evidence="6">
    <location>
        <begin position="284"/>
        <end position="317"/>
    </location>
</feature>
<feature type="transmembrane region" description="Helical" evidence="7">
    <location>
        <begin position="246"/>
        <end position="265"/>
    </location>
</feature>
<organism evidence="9 10">
    <name type="scientific">Didymella heteroderae</name>
    <dbReference type="NCBI Taxonomy" id="1769908"/>
    <lineage>
        <taxon>Eukaryota</taxon>
        <taxon>Fungi</taxon>
        <taxon>Dikarya</taxon>
        <taxon>Ascomycota</taxon>
        <taxon>Pezizomycotina</taxon>
        <taxon>Dothideomycetes</taxon>
        <taxon>Pleosporomycetidae</taxon>
        <taxon>Pleosporales</taxon>
        <taxon>Pleosporineae</taxon>
        <taxon>Didymellaceae</taxon>
        <taxon>Didymella</taxon>
    </lineage>
</organism>
<keyword evidence="2 7" id="KW-0812">Transmembrane</keyword>
<dbReference type="OrthoDB" id="4682787at2759"/>
<feature type="region of interest" description="Disordered" evidence="6">
    <location>
        <begin position="370"/>
        <end position="415"/>
    </location>
</feature>
<dbReference type="EMBL" id="SWKV01000022">
    <property type="protein sequence ID" value="KAF3041159.1"/>
    <property type="molecule type" value="Genomic_DNA"/>
</dbReference>
<evidence type="ECO:0000313" key="9">
    <source>
        <dbReference type="EMBL" id="KAF3041159.1"/>
    </source>
</evidence>
<feature type="transmembrane region" description="Helical" evidence="7">
    <location>
        <begin position="124"/>
        <end position="145"/>
    </location>
</feature>
<feature type="transmembrane region" description="Helical" evidence="7">
    <location>
        <begin position="208"/>
        <end position="226"/>
    </location>
</feature>
<evidence type="ECO:0000256" key="3">
    <source>
        <dbReference type="ARBA" id="ARBA00022989"/>
    </source>
</evidence>
<sequence>MVHGFDEIAHAGEQSERITIAFLALAWFFILLRVWTRTWIIASFGWDDATMILAGMIFTVFSGSQLYIEANGGGTHVTSYEGLERLTKWVVISESTYLVAMMMVKISLGIFFARIVVASWHLMLIYVTIGVNILSSVSAFFYCIFRCGSNVDEYALQQLKHNCTSRGLDRFMAYQSAAFSTITDLVFVVLPIVVLWNANMDRRSKFSVGFILCLAASACICSMIRFQYVDGLTQIDDFFWNATNIAIWSTIECGASVIAGCLATLRPLLKRVFATAGTITKSLRSSNSRSHESSRHTTNSTSLNTHLRSNERKIAAPSADKPTFAEFIAERGEVIEMSSASSAGGERESQDRILRSDEEAALDFPWPVKVVESTREPERTAPMHSKHRSWNSRQRAKDLDRAAHRRSSAPLPPVT</sequence>
<accession>A0A9P4WTF7</accession>
<name>A0A9P4WTF7_9PLEO</name>
<gene>
    <name evidence="9" type="ORF">E8E12_009250</name>
</gene>
<dbReference type="Proteomes" id="UP000758155">
    <property type="component" value="Unassembled WGS sequence"/>
</dbReference>
<feature type="transmembrane region" description="Helical" evidence="7">
    <location>
        <begin position="18"/>
        <end position="36"/>
    </location>
</feature>
<feature type="transmembrane region" description="Helical" evidence="7">
    <location>
        <begin position="177"/>
        <end position="196"/>
    </location>
</feature>
<comment type="subcellular location">
    <subcellularLocation>
        <location evidence="1">Membrane</location>
        <topology evidence="1">Multi-pass membrane protein</topology>
    </subcellularLocation>
</comment>
<feature type="transmembrane region" description="Helical" evidence="7">
    <location>
        <begin position="48"/>
        <end position="68"/>
    </location>
</feature>
<dbReference type="GO" id="GO:0016020">
    <property type="term" value="C:membrane"/>
    <property type="evidence" value="ECO:0007669"/>
    <property type="project" value="UniProtKB-SubCell"/>
</dbReference>
<evidence type="ECO:0000256" key="1">
    <source>
        <dbReference type="ARBA" id="ARBA00004141"/>
    </source>
</evidence>
<proteinExistence type="inferred from homology"/>
<keyword evidence="4 7" id="KW-0472">Membrane</keyword>
<comment type="similarity">
    <text evidence="5">Belongs to the SAT4 family.</text>
</comment>
<evidence type="ECO:0000256" key="6">
    <source>
        <dbReference type="SAM" id="MobiDB-lite"/>
    </source>
</evidence>
<evidence type="ECO:0000256" key="4">
    <source>
        <dbReference type="ARBA" id="ARBA00023136"/>
    </source>
</evidence>
<feature type="domain" description="Rhodopsin" evidence="8">
    <location>
        <begin position="32"/>
        <end position="271"/>
    </location>
</feature>
<evidence type="ECO:0000313" key="10">
    <source>
        <dbReference type="Proteomes" id="UP000758155"/>
    </source>
</evidence>